<gene>
    <name evidence="1" type="ORF">CEXT_619991</name>
</gene>
<protein>
    <submittedName>
        <fullName evidence="1">Uncharacterized protein</fullName>
    </submittedName>
</protein>
<dbReference type="AlphaFoldDB" id="A0AAV4XJ67"/>
<proteinExistence type="predicted"/>
<comment type="caution">
    <text evidence="1">The sequence shown here is derived from an EMBL/GenBank/DDBJ whole genome shotgun (WGS) entry which is preliminary data.</text>
</comment>
<sequence>MAFCNRIAFLPNTHRAKASKNEALAKPSLISNAIIFRFEIFPFRFPFFPFHSQREVGDGVLETNGVPYNGLPPDE</sequence>
<reference evidence="1 2" key="1">
    <citation type="submission" date="2021-06" db="EMBL/GenBank/DDBJ databases">
        <title>Caerostris extrusa draft genome.</title>
        <authorList>
            <person name="Kono N."/>
            <person name="Arakawa K."/>
        </authorList>
    </citation>
    <scope>NUCLEOTIDE SEQUENCE [LARGE SCALE GENOMIC DNA]</scope>
</reference>
<dbReference type="Proteomes" id="UP001054945">
    <property type="component" value="Unassembled WGS sequence"/>
</dbReference>
<dbReference type="EMBL" id="BPLR01000416">
    <property type="protein sequence ID" value="GIY94689.1"/>
    <property type="molecule type" value="Genomic_DNA"/>
</dbReference>
<evidence type="ECO:0000313" key="1">
    <source>
        <dbReference type="EMBL" id="GIY94689.1"/>
    </source>
</evidence>
<name>A0AAV4XJ67_CAEEX</name>
<evidence type="ECO:0000313" key="2">
    <source>
        <dbReference type="Proteomes" id="UP001054945"/>
    </source>
</evidence>
<accession>A0AAV4XJ67</accession>
<organism evidence="1 2">
    <name type="scientific">Caerostris extrusa</name>
    <name type="common">Bark spider</name>
    <name type="synonym">Caerostris bankana</name>
    <dbReference type="NCBI Taxonomy" id="172846"/>
    <lineage>
        <taxon>Eukaryota</taxon>
        <taxon>Metazoa</taxon>
        <taxon>Ecdysozoa</taxon>
        <taxon>Arthropoda</taxon>
        <taxon>Chelicerata</taxon>
        <taxon>Arachnida</taxon>
        <taxon>Araneae</taxon>
        <taxon>Araneomorphae</taxon>
        <taxon>Entelegynae</taxon>
        <taxon>Araneoidea</taxon>
        <taxon>Araneidae</taxon>
        <taxon>Caerostris</taxon>
    </lineage>
</organism>
<keyword evidence="2" id="KW-1185">Reference proteome</keyword>